<feature type="transmembrane region" description="Helical" evidence="1">
    <location>
        <begin position="171"/>
        <end position="188"/>
    </location>
</feature>
<sequence length="214" mass="23738">MASPVCASLFCLVNIGILVFAFYWPMWYVVVEETDDGSGPVKTESKFGQQRFCTVVTDNTGTEVLNSCRTYKEALDEIKKAGGTSDNLERLVLGSYVASTGIVVSVVMLAITMIIAVYMTCSETKDRSTAGQGFCIVSSIILVIVAIFWYMHCIHNSKLKTRDWKHLSYGYYGIIVVALFAIGCIFDLKRDFDAQRPAGEPVDAQADNDDYWTV</sequence>
<feature type="transmembrane region" description="Helical" evidence="1">
    <location>
        <begin position="133"/>
        <end position="151"/>
    </location>
</feature>
<gene>
    <name evidence="2" type="ORF">AMSG_06057</name>
</gene>
<keyword evidence="1" id="KW-0812">Transmembrane</keyword>
<dbReference type="Gene3D" id="1.20.140.150">
    <property type="match status" value="1"/>
</dbReference>
<dbReference type="RefSeq" id="XP_013757563.1">
    <property type="nucleotide sequence ID" value="XM_013902109.1"/>
</dbReference>
<feature type="transmembrane region" description="Helical" evidence="1">
    <location>
        <begin position="96"/>
        <end position="121"/>
    </location>
</feature>
<proteinExistence type="predicted"/>
<name>A0A0L0DBQ7_THETB</name>
<dbReference type="EMBL" id="GL349457">
    <property type="protein sequence ID" value="KNC49779.1"/>
    <property type="molecule type" value="Genomic_DNA"/>
</dbReference>
<keyword evidence="1" id="KW-1133">Transmembrane helix</keyword>
<keyword evidence="1" id="KW-0472">Membrane</keyword>
<evidence type="ECO:0000313" key="3">
    <source>
        <dbReference type="Proteomes" id="UP000054408"/>
    </source>
</evidence>
<evidence type="ECO:0000313" key="2">
    <source>
        <dbReference type="EMBL" id="KNC49779.1"/>
    </source>
</evidence>
<dbReference type="GeneID" id="25565319"/>
<protein>
    <submittedName>
        <fullName evidence="2">Uncharacterized protein</fullName>
    </submittedName>
</protein>
<dbReference type="Proteomes" id="UP000054408">
    <property type="component" value="Unassembled WGS sequence"/>
</dbReference>
<accession>A0A0L0DBQ7</accession>
<dbReference type="AlphaFoldDB" id="A0A0L0DBQ7"/>
<feature type="transmembrane region" description="Helical" evidence="1">
    <location>
        <begin position="7"/>
        <end position="26"/>
    </location>
</feature>
<reference evidence="2 3" key="1">
    <citation type="submission" date="2010-05" db="EMBL/GenBank/DDBJ databases">
        <title>The Genome Sequence of Thecamonas trahens ATCC 50062.</title>
        <authorList>
            <consortium name="The Broad Institute Genome Sequencing Platform"/>
            <person name="Russ C."/>
            <person name="Cuomo C."/>
            <person name="Shea T."/>
            <person name="Young S.K."/>
            <person name="Zeng Q."/>
            <person name="Koehrsen M."/>
            <person name="Haas B."/>
            <person name="Borodovsky M."/>
            <person name="Guigo R."/>
            <person name="Alvarado L."/>
            <person name="Berlin A."/>
            <person name="Bochicchio J."/>
            <person name="Borenstein D."/>
            <person name="Chapman S."/>
            <person name="Chen Z."/>
            <person name="Freedman E."/>
            <person name="Gellesch M."/>
            <person name="Goldberg J."/>
            <person name="Griggs A."/>
            <person name="Gujja S."/>
            <person name="Heilman E."/>
            <person name="Heiman D."/>
            <person name="Hepburn T."/>
            <person name="Howarth C."/>
            <person name="Jen D."/>
            <person name="Larson L."/>
            <person name="Mehta T."/>
            <person name="Park D."/>
            <person name="Pearson M."/>
            <person name="Roberts A."/>
            <person name="Saif S."/>
            <person name="Shenoy N."/>
            <person name="Sisk P."/>
            <person name="Stolte C."/>
            <person name="Sykes S."/>
            <person name="Thomson T."/>
            <person name="Walk T."/>
            <person name="White J."/>
            <person name="Yandava C."/>
            <person name="Burger G."/>
            <person name="Gray M.W."/>
            <person name="Holland P.W.H."/>
            <person name="King N."/>
            <person name="Lang F.B.F."/>
            <person name="Roger A.J."/>
            <person name="Ruiz-Trillo I."/>
            <person name="Lander E."/>
            <person name="Nusbaum C."/>
        </authorList>
    </citation>
    <scope>NUCLEOTIDE SEQUENCE [LARGE SCALE GENOMIC DNA]</scope>
    <source>
        <strain evidence="2 3">ATCC 50062</strain>
    </source>
</reference>
<evidence type="ECO:0000256" key="1">
    <source>
        <dbReference type="SAM" id="Phobius"/>
    </source>
</evidence>
<keyword evidence="3" id="KW-1185">Reference proteome</keyword>
<organism evidence="2 3">
    <name type="scientific">Thecamonas trahens ATCC 50062</name>
    <dbReference type="NCBI Taxonomy" id="461836"/>
    <lineage>
        <taxon>Eukaryota</taxon>
        <taxon>Apusozoa</taxon>
        <taxon>Apusomonadida</taxon>
        <taxon>Apusomonadidae</taxon>
        <taxon>Thecamonas</taxon>
    </lineage>
</organism>